<sequence>MRCCDFSTRGPQESQFFPRALLFIPGRFSTAPRIWRGLPEAENGNKNIPPYFLSTTRACLGRPVPEDGEDRATAFAAAALARQQGDAGQARPLESSAAGKTEYPLCLGAPEGQTCVPGANNTPSDSMVYCTAGKYKLWGPRPCSPQHGQGSHCVETGIGLQVAQCDDPFCRNGGAVHGDGLYCHSGAVVRCVGEDAPVVVDGCSDLRYQVWGNCWRVTQNHCVSYAGQGPRCELGGASWYEGSDCWRV</sequence>
<proteinExistence type="predicted"/>
<gene>
    <name evidence="1" type="ORF">PCOR1329_LOCUS69191</name>
</gene>
<accession>A0ABN9WNZ6</accession>
<keyword evidence="2" id="KW-1185">Reference proteome</keyword>
<dbReference type="EMBL" id="CAUYUJ010019065">
    <property type="protein sequence ID" value="CAK0888389.1"/>
    <property type="molecule type" value="Genomic_DNA"/>
</dbReference>
<protein>
    <submittedName>
        <fullName evidence="1">Uncharacterized protein</fullName>
    </submittedName>
</protein>
<evidence type="ECO:0000313" key="2">
    <source>
        <dbReference type="Proteomes" id="UP001189429"/>
    </source>
</evidence>
<dbReference type="Proteomes" id="UP001189429">
    <property type="component" value="Unassembled WGS sequence"/>
</dbReference>
<reference evidence="1" key="1">
    <citation type="submission" date="2023-10" db="EMBL/GenBank/DDBJ databases">
        <authorList>
            <person name="Chen Y."/>
            <person name="Shah S."/>
            <person name="Dougan E. K."/>
            <person name="Thang M."/>
            <person name="Chan C."/>
        </authorList>
    </citation>
    <scope>NUCLEOTIDE SEQUENCE [LARGE SCALE GENOMIC DNA]</scope>
</reference>
<name>A0ABN9WNZ6_9DINO</name>
<evidence type="ECO:0000313" key="1">
    <source>
        <dbReference type="EMBL" id="CAK0888389.1"/>
    </source>
</evidence>
<organism evidence="1 2">
    <name type="scientific">Prorocentrum cordatum</name>
    <dbReference type="NCBI Taxonomy" id="2364126"/>
    <lineage>
        <taxon>Eukaryota</taxon>
        <taxon>Sar</taxon>
        <taxon>Alveolata</taxon>
        <taxon>Dinophyceae</taxon>
        <taxon>Prorocentrales</taxon>
        <taxon>Prorocentraceae</taxon>
        <taxon>Prorocentrum</taxon>
    </lineage>
</organism>
<comment type="caution">
    <text evidence="1">The sequence shown here is derived from an EMBL/GenBank/DDBJ whole genome shotgun (WGS) entry which is preliminary data.</text>
</comment>